<dbReference type="GO" id="GO:0016020">
    <property type="term" value="C:membrane"/>
    <property type="evidence" value="ECO:0007669"/>
    <property type="project" value="UniProtKB-SubCell"/>
</dbReference>
<dbReference type="Gene3D" id="3.80.10.10">
    <property type="entry name" value="Ribonuclease Inhibitor"/>
    <property type="match status" value="1"/>
</dbReference>
<dbReference type="HOGENOM" id="CLU_000288_92_2_1"/>
<dbReference type="GO" id="GO:0005524">
    <property type="term" value="F:ATP binding"/>
    <property type="evidence" value="ECO:0007669"/>
    <property type="project" value="InterPro"/>
</dbReference>
<keyword evidence="6 10" id="KW-1133">Transmembrane helix</keyword>
<dbReference type="OMA" id="CSRPSAY"/>
<dbReference type="SUPFAM" id="SSF56112">
    <property type="entry name" value="Protein kinase-like (PK-like)"/>
    <property type="match status" value="1"/>
</dbReference>
<dbReference type="STRING" id="4537.A0A0E0M4I5"/>
<evidence type="ECO:0000256" key="3">
    <source>
        <dbReference type="ARBA" id="ARBA00022692"/>
    </source>
</evidence>
<protein>
    <recommendedName>
        <fullName evidence="11">Protein kinase domain-containing protein</fullName>
    </recommendedName>
</protein>
<evidence type="ECO:0000256" key="5">
    <source>
        <dbReference type="ARBA" id="ARBA00022737"/>
    </source>
</evidence>
<dbReference type="Pfam" id="PF07714">
    <property type="entry name" value="PK_Tyr_Ser-Thr"/>
    <property type="match status" value="1"/>
</dbReference>
<keyword evidence="7 10" id="KW-0472">Membrane</keyword>
<evidence type="ECO:0000259" key="11">
    <source>
        <dbReference type="PROSITE" id="PS50011"/>
    </source>
</evidence>
<dbReference type="InterPro" id="IPR011009">
    <property type="entry name" value="Kinase-like_dom_sf"/>
</dbReference>
<evidence type="ECO:0000256" key="2">
    <source>
        <dbReference type="ARBA" id="ARBA00022614"/>
    </source>
</evidence>
<keyword evidence="8" id="KW-0675">Receptor</keyword>
<dbReference type="GO" id="GO:0004672">
    <property type="term" value="F:protein kinase activity"/>
    <property type="evidence" value="ECO:0007669"/>
    <property type="project" value="InterPro"/>
</dbReference>
<name>A0A0E0M4I5_ORYPU</name>
<evidence type="ECO:0000313" key="12">
    <source>
        <dbReference type="EnsemblPlants" id="OPUNC09G17920.1"/>
    </source>
</evidence>
<dbReference type="InterPro" id="IPR000719">
    <property type="entry name" value="Prot_kinase_dom"/>
</dbReference>
<dbReference type="Gene3D" id="3.30.200.20">
    <property type="entry name" value="Phosphorylase Kinase, domain 1"/>
    <property type="match status" value="1"/>
</dbReference>
<feature type="transmembrane region" description="Helical" evidence="10">
    <location>
        <begin position="29"/>
        <end position="50"/>
    </location>
</feature>
<keyword evidence="5" id="KW-0677">Repeat</keyword>
<evidence type="ECO:0000256" key="10">
    <source>
        <dbReference type="SAM" id="Phobius"/>
    </source>
</evidence>
<dbReference type="Proteomes" id="UP000026962">
    <property type="component" value="Chromosome 9"/>
</dbReference>
<dbReference type="PANTHER" id="PTHR48007">
    <property type="entry name" value="LEUCINE-RICH REPEAT RECEPTOR-LIKE PROTEIN KINASE PXC1"/>
    <property type="match status" value="1"/>
</dbReference>
<sequence length="701" mass="76474">MLCVGDDPLPAGTLLRPCPPRCAAMARRWPPLVVGLALLLLSVAASSVVAKTDQPDVAALNVMFESMNKPSELLGWKASGGDPCGDDDEWKGIECSDSSVTEIDLSGLGLSGTLGYQLSSLKSVTKFDVSKNNLNGEIPYQLPPNVVQLNLRGNSFSGGVPYSISQMTDLETLNLGKNQLSGQLTDMFSQLPKLTTLDLSFNSFSGNLPPSFQYLKNLKTLDVESNQFSGHIDVLAKLSLEDLNVKNNKFTGWIPSKLKNINNLETGGNSWSSGPAPPGMEKESSAGGSNGGDDSGINGFAIGAMVIAVLLAALILLSVLRRNHSSPVSSHYYMDESDPISLMNHSSSDLQAATGNFSSSRQLGQGTTCCVFRAKYADGRVLAVKKFDPLSFSGSSDFMDTVNGIAKLRHTNISELVGYCSEPGHYMLVYDYHMNGSLYDFLHLSDDYSRPLTWDTRVRIAVCTARALEYLHEVCSPSVLHKNIKSSNVLLDADLNPHLSDCGLSFFYEDASENLGPGYSAPECSRPSAYVMKSDVYSFGVVMLELLTGRKPYDSSKPRTEQCLVKYVTPQLHDSDALESLADPALRGLYPPKALSRFADCIALCVQSDPEFRPSMSEVVQSLLRCVQRTVSNRRTAGYSSNSQRSDISDWFCHEMGILEQFDNTNKHLRENRTREVIALVNNLGQARRCPSLNIPILLTK</sequence>
<dbReference type="FunFam" id="1.10.510.10:FF:000095">
    <property type="entry name" value="protein STRUBBELIG-RECEPTOR FAMILY 8"/>
    <property type="match status" value="1"/>
</dbReference>
<reference evidence="12" key="2">
    <citation type="submission" date="2018-05" db="EMBL/GenBank/DDBJ databases">
        <title>OpunRS2 (Oryza punctata Reference Sequence Version 2).</title>
        <authorList>
            <person name="Zhang J."/>
            <person name="Kudrna D."/>
            <person name="Lee S."/>
            <person name="Talag J."/>
            <person name="Welchert J."/>
            <person name="Wing R.A."/>
        </authorList>
    </citation>
    <scope>NUCLEOTIDE SEQUENCE [LARGE SCALE GENOMIC DNA]</scope>
</reference>
<dbReference type="PANTHER" id="PTHR48007:SF13">
    <property type="entry name" value="PROTEIN STRUBBELIG-RECEPTOR FAMILY 4"/>
    <property type="match status" value="1"/>
</dbReference>
<dbReference type="InterPro" id="IPR001245">
    <property type="entry name" value="Ser-Thr/Tyr_kinase_cat_dom"/>
</dbReference>
<dbReference type="eggNOG" id="ENOG502QSZ9">
    <property type="taxonomic scope" value="Eukaryota"/>
</dbReference>
<evidence type="ECO:0000256" key="1">
    <source>
        <dbReference type="ARBA" id="ARBA00004370"/>
    </source>
</evidence>
<dbReference type="InterPro" id="IPR046959">
    <property type="entry name" value="PRK1-6/SRF4-like"/>
</dbReference>
<dbReference type="InterPro" id="IPR032675">
    <property type="entry name" value="LRR_dom_sf"/>
</dbReference>
<evidence type="ECO:0000256" key="6">
    <source>
        <dbReference type="ARBA" id="ARBA00022989"/>
    </source>
</evidence>
<dbReference type="Pfam" id="PF00560">
    <property type="entry name" value="LRR_1"/>
    <property type="match status" value="1"/>
</dbReference>
<dbReference type="Gramene" id="OPUNC09G17920.1">
    <property type="protein sequence ID" value="OPUNC09G17920.1"/>
    <property type="gene ID" value="OPUNC09G17920"/>
</dbReference>
<keyword evidence="2" id="KW-0433">Leucine-rich repeat</keyword>
<keyword evidence="4" id="KW-0732">Signal</keyword>
<dbReference type="AlphaFoldDB" id="A0A0E0M4I5"/>
<dbReference type="Pfam" id="PF13855">
    <property type="entry name" value="LRR_8"/>
    <property type="match status" value="1"/>
</dbReference>
<keyword evidence="13" id="KW-1185">Reference proteome</keyword>
<evidence type="ECO:0000256" key="9">
    <source>
        <dbReference type="SAM" id="MobiDB-lite"/>
    </source>
</evidence>
<dbReference type="Gene3D" id="1.10.510.10">
    <property type="entry name" value="Transferase(Phosphotransferase) domain 1"/>
    <property type="match status" value="1"/>
</dbReference>
<keyword evidence="3 10" id="KW-0812">Transmembrane</keyword>
<evidence type="ECO:0000256" key="7">
    <source>
        <dbReference type="ARBA" id="ARBA00023136"/>
    </source>
</evidence>
<dbReference type="PROSITE" id="PS50011">
    <property type="entry name" value="PROTEIN_KINASE_DOM"/>
    <property type="match status" value="1"/>
</dbReference>
<comment type="subcellular location">
    <subcellularLocation>
        <location evidence="1">Membrane</location>
    </subcellularLocation>
</comment>
<evidence type="ECO:0000313" key="13">
    <source>
        <dbReference type="Proteomes" id="UP000026962"/>
    </source>
</evidence>
<dbReference type="SUPFAM" id="SSF52058">
    <property type="entry name" value="L domain-like"/>
    <property type="match status" value="1"/>
</dbReference>
<organism evidence="12">
    <name type="scientific">Oryza punctata</name>
    <name type="common">Red rice</name>
    <dbReference type="NCBI Taxonomy" id="4537"/>
    <lineage>
        <taxon>Eukaryota</taxon>
        <taxon>Viridiplantae</taxon>
        <taxon>Streptophyta</taxon>
        <taxon>Embryophyta</taxon>
        <taxon>Tracheophyta</taxon>
        <taxon>Spermatophyta</taxon>
        <taxon>Magnoliopsida</taxon>
        <taxon>Liliopsida</taxon>
        <taxon>Poales</taxon>
        <taxon>Poaceae</taxon>
        <taxon>BOP clade</taxon>
        <taxon>Oryzoideae</taxon>
        <taxon>Oryzeae</taxon>
        <taxon>Oryzinae</taxon>
        <taxon>Oryza</taxon>
    </lineage>
</organism>
<feature type="transmembrane region" description="Helical" evidence="10">
    <location>
        <begin position="299"/>
        <end position="320"/>
    </location>
</feature>
<feature type="region of interest" description="Disordered" evidence="9">
    <location>
        <begin position="265"/>
        <end position="291"/>
    </location>
</feature>
<dbReference type="InterPro" id="IPR013210">
    <property type="entry name" value="LRR_N_plant-typ"/>
</dbReference>
<dbReference type="Pfam" id="PF08263">
    <property type="entry name" value="LRRNT_2"/>
    <property type="match status" value="1"/>
</dbReference>
<accession>A0A0E0M4I5</accession>
<proteinExistence type="predicted"/>
<evidence type="ECO:0000256" key="8">
    <source>
        <dbReference type="ARBA" id="ARBA00023170"/>
    </source>
</evidence>
<dbReference type="EnsemblPlants" id="OPUNC09G17920.1">
    <property type="protein sequence ID" value="OPUNC09G17920.1"/>
    <property type="gene ID" value="OPUNC09G17920"/>
</dbReference>
<evidence type="ECO:0000256" key="4">
    <source>
        <dbReference type="ARBA" id="ARBA00022729"/>
    </source>
</evidence>
<reference evidence="12" key="1">
    <citation type="submission" date="2015-04" db="UniProtKB">
        <authorList>
            <consortium name="EnsemblPlants"/>
        </authorList>
    </citation>
    <scope>IDENTIFICATION</scope>
</reference>
<dbReference type="FunFam" id="3.80.10.10:FF:000062">
    <property type="entry name" value="protein STRUBBELIG-RECEPTOR FAMILY 3"/>
    <property type="match status" value="1"/>
</dbReference>
<feature type="domain" description="Protein kinase" evidence="11">
    <location>
        <begin position="357"/>
        <end position="624"/>
    </location>
</feature>
<dbReference type="InterPro" id="IPR001611">
    <property type="entry name" value="Leu-rich_rpt"/>
</dbReference>